<protein>
    <submittedName>
        <fullName evidence="1">Uncharacterized protein</fullName>
    </submittedName>
</protein>
<dbReference type="Proteomes" id="UP001143480">
    <property type="component" value="Unassembled WGS sequence"/>
</dbReference>
<reference evidence="1" key="2">
    <citation type="submission" date="2023-01" db="EMBL/GenBank/DDBJ databases">
        <authorList>
            <person name="Sun Q."/>
            <person name="Evtushenko L."/>
        </authorList>
    </citation>
    <scope>NUCLEOTIDE SEQUENCE</scope>
    <source>
        <strain evidence="1">VKM Ac-1321</strain>
    </source>
</reference>
<comment type="caution">
    <text evidence="1">The sequence shown here is derived from an EMBL/GenBank/DDBJ whole genome shotgun (WGS) entry which is preliminary data.</text>
</comment>
<evidence type="ECO:0000313" key="2">
    <source>
        <dbReference type="Proteomes" id="UP001143480"/>
    </source>
</evidence>
<organism evidence="1 2">
    <name type="scientific">Dactylosporangium matsuzakiense</name>
    <dbReference type="NCBI Taxonomy" id="53360"/>
    <lineage>
        <taxon>Bacteria</taxon>
        <taxon>Bacillati</taxon>
        <taxon>Actinomycetota</taxon>
        <taxon>Actinomycetes</taxon>
        <taxon>Micromonosporales</taxon>
        <taxon>Micromonosporaceae</taxon>
        <taxon>Dactylosporangium</taxon>
    </lineage>
</organism>
<keyword evidence="2" id="KW-1185">Reference proteome</keyword>
<sequence length="73" mass="7763">MANEVPDICDRRAFAAQLTVLERAGLTIRAGVPAATVGGYFGGSHLPPLRQPSVHHYADNGASLLSINRIDVH</sequence>
<name>A0A9W6KQP6_9ACTN</name>
<dbReference type="EMBL" id="BSFP01000037">
    <property type="protein sequence ID" value="GLL03774.1"/>
    <property type="molecule type" value="Genomic_DNA"/>
</dbReference>
<proteinExistence type="predicted"/>
<dbReference type="RefSeq" id="WP_271189589.1">
    <property type="nucleotide sequence ID" value="NZ_BSFP01000037.1"/>
</dbReference>
<reference evidence="1" key="1">
    <citation type="journal article" date="2014" name="Int. J. Syst. Evol. Microbiol.">
        <title>Complete genome sequence of Corynebacterium casei LMG S-19264T (=DSM 44701T), isolated from a smear-ripened cheese.</title>
        <authorList>
            <consortium name="US DOE Joint Genome Institute (JGI-PGF)"/>
            <person name="Walter F."/>
            <person name="Albersmeier A."/>
            <person name="Kalinowski J."/>
            <person name="Ruckert C."/>
        </authorList>
    </citation>
    <scope>NUCLEOTIDE SEQUENCE</scope>
    <source>
        <strain evidence="1">VKM Ac-1321</strain>
    </source>
</reference>
<gene>
    <name evidence="1" type="ORF">GCM10017581_055200</name>
</gene>
<dbReference type="AlphaFoldDB" id="A0A9W6KQP6"/>
<evidence type="ECO:0000313" key="1">
    <source>
        <dbReference type="EMBL" id="GLL03774.1"/>
    </source>
</evidence>
<accession>A0A9W6KQP6</accession>